<dbReference type="Gene3D" id="2.60.40.1120">
    <property type="entry name" value="Carboxypeptidase-like, regulatory domain"/>
    <property type="match status" value="1"/>
</dbReference>
<dbReference type="Pfam" id="PF13715">
    <property type="entry name" value="CarbopepD_reg_2"/>
    <property type="match status" value="1"/>
</dbReference>
<name>A0A1G5YQR0_9BACT</name>
<dbReference type="AlphaFoldDB" id="A0A1G5YQR0"/>
<dbReference type="InterPro" id="IPR013784">
    <property type="entry name" value="Carb-bd-like_fold"/>
</dbReference>
<organism evidence="1 2">
    <name type="scientific">Algoriphagus alkaliphilus</name>
    <dbReference type="NCBI Taxonomy" id="279824"/>
    <lineage>
        <taxon>Bacteria</taxon>
        <taxon>Pseudomonadati</taxon>
        <taxon>Bacteroidota</taxon>
        <taxon>Cytophagia</taxon>
        <taxon>Cytophagales</taxon>
        <taxon>Cyclobacteriaceae</taxon>
        <taxon>Algoriphagus</taxon>
    </lineage>
</organism>
<keyword evidence="2" id="KW-1185">Reference proteome</keyword>
<keyword evidence="1" id="KW-0675">Receptor</keyword>
<dbReference type="Gene3D" id="2.170.130.10">
    <property type="entry name" value="TonB-dependent receptor, plug domain"/>
    <property type="match status" value="1"/>
</dbReference>
<proteinExistence type="predicted"/>
<dbReference type="SUPFAM" id="SSF56935">
    <property type="entry name" value="Porins"/>
    <property type="match status" value="1"/>
</dbReference>
<evidence type="ECO:0000313" key="1">
    <source>
        <dbReference type="EMBL" id="SDA84600.1"/>
    </source>
</evidence>
<dbReference type="EMBL" id="FMXE01000019">
    <property type="protein sequence ID" value="SDA84600.1"/>
    <property type="molecule type" value="Genomic_DNA"/>
</dbReference>
<protein>
    <submittedName>
        <fullName evidence="1">TonB-dependent Receptor Plug Domain</fullName>
    </submittedName>
</protein>
<gene>
    <name evidence="1" type="ORF">SAMN03080617_02729</name>
</gene>
<dbReference type="InterPro" id="IPR037066">
    <property type="entry name" value="Plug_dom_sf"/>
</dbReference>
<dbReference type="Gene3D" id="2.60.40.1930">
    <property type="match status" value="1"/>
</dbReference>
<dbReference type="Proteomes" id="UP000198756">
    <property type="component" value="Unassembled WGS sequence"/>
</dbReference>
<evidence type="ECO:0000313" key="2">
    <source>
        <dbReference type="Proteomes" id="UP000198756"/>
    </source>
</evidence>
<dbReference type="OrthoDB" id="1223654at2"/>
<sequence>MRSRLTFSLLFFFHTIILFGQTSRMAGKVTDQITGQPLEDVHIFIPNTTFQAFSDSLGNFLISSIPEGKWEVQVWGHGWNSYRETILLKAGIQKNVQVKLTKTTELDPSGENLSKGQQTKVMDQVMEAFVGSDIKKREIALLNPDKLLFERLEDKNLRVHSIGPIFFSNNETGYLVSTYFKPFILGSSDKIQATYSYFELPSEGGQMTLWRQKRMKIFAQSPQKYISELMTGAVENFDTDPNPEVSFANNSGDYLLSFTKPLSVNIPDGKNGNLDYLGEKLEVKFNGAPVSSVDLVLGGAFLDMNPIFGLPSNFNAEKLIKLANLEKTADAMQERIFVHTDRKHYWPGENLYFKAYLNYGNPLMAEELSKVLHVELLDSTGYLWMHRVFKINGGVSSGYLELPNSQDVGNFILRAYTAWGQNYSESDFFQPIQILGHQFQPEASEIQQKAVGVGVFSDKQVYEGGETVKLNIMATNASGNPVNANLSVSVLDLNQAVPIQEKTKMEESFQPKVAKRAIEEFPKHPENGFSLQGQLLDRGGQAVSGSLKAFINGYTDVRTLGTDKSGSFELPSSNFDGTFEIALQAIDREALPVRNVSLAIKDYPAVSIPKSFDFPAIVPRGIKPSPDIQSQLDLEVGEILMEEAVIEDRRELSMGPMIYGNPDNVVKTDDIFLNGTTVQFLYALAGQIPGMTVFGTPPAIRFRGGESLVLVNGAPMNSAGLSGLGGGGSGGQTAFDVISNLNVFSIERVEVIRRLVPQYGDLGRNGIISIILKSGLDRSKAIEANMNNYTIFKMKGYPENQSFEELEKSRAEFPFLTELKPTLYWNPFLVAVGSRMSQQIEFQLNEKPGPIWVEIRGITDLGEPIYGSFLLNDTTQGGN</sequence>
<dbReference type="STRING" id="279824.SAMN03080617_02729"/>
<accession>A0A1G5YQR0</accession>
<dbReference type="RefSeq" id="WP_092730865.1">
    <property type="nucleotide sequence ID" value="NZ_FMXE01000019.1"/>
</dbReference>
<dbReference type="GO" id="GO:0030246">
    <property type="term" value="F:carbohydrate binding"/>
    <property type="evidence" value="ECO:0007669"/>
    <property type="project" value="InterPro"/>
</dbReference>
<dbReference type="SUPFAM" id="SSF49452">
    <property type="entry name" value="Starch-binding domain-like"/>
    <property type="match status" value="1"/>
</dbReference>
<reference evidence="2" key="1">
    <citation type="submission" date="2016-10" db="EMBL/GenBank/DDBJ databases">
        <authorList>
            <person name="Varghese N."/>
            <person name="Submissions S."/>
        </authorList>
    </citation>
    <scope>NUCLEOTIDE SEQUENCE [LARGE SCALE GENOMIC DNA]</scope>
    <source>
        <strain evidence="2">DSM 22703</strain>
    </source>
</reference>